<dbReference type="Gene3D" id="2.40.110.10">
    <property type="entry name" value="Butyryl-CoA Dehydrogenase, subunit A, domain 2"/>
    <property type="match status" value="1"/>
</dbReference>
<evidence type="ECO:0000256" key="7">
    <source>
        <dbReference type="RuleBase" id="RU362125"/>
    </source>
</evidence>
<sequence>MSEHVVTQYISPSAWALIEDKFSSFAKDTLAKVCKFVEEDCIPAEAVFHAQVSTDPAKRWKTYPAVMEQLKTKARSMGLWNLFLSKEHYPDVGVPLTNLEYAVMAEIMGRAPRVAPEACNCAAPDTGNMEVLARYGSQSQKDKWLKPLLEGKTRSSFAMTEVGVASSDATNIRTSIRQEGNEIVINGHKWWISGAGDPRNALHLVMGKSDTSASKHQQQSIVIVPSNAKGVKLVRPMQVFGYDDAPEGHYEIIYENVRVPLENLVLGWGRGFEIIQGRLGPGRIHHCMRSIGIASRALEAMLIRATDPAKVAFGKQFYQHGTVVAGIAQSRMEIDQARLLVLSAALQIDRVRAKGAMKDIGMAKAVVPIVVGQVIDRAMQVHGAEGICQDTPLAALWAGVRTLRFADGPDEVHIQQIGLQELKRAPGLHATKQKKKQREEKLFKAAGIKSSHL</sequence>
<organism evidence="11 12">
    <name type="scientific">Microbotryum intermedium</name>
    <dbReference type="NCBI Taxonomy" id="269621"/>
    <lineage>
        <taxon>Eukaryota</taxon>
        <taxon>Fungi</taxon>
        <taxon>Dikarya</taxon>
        <taxon>Basidiomycota</taxon>
        <taxon>Pucciniomycotina</taxon>
        <taxon>Microbotryomycetes</taxon>
        <taxon>Microbotryales</taxon>
        <taxon>Microbotryaceae</taxon>
        <taxon>Microbotryum</taxon>
    </lineage>
</organism>
<dbReference type="PANTHER" id="PTHR48083">
    <property type="entry name" value="MEDIUM-CHAIN SPECIFIC ACYL-COA DEHYDROGENASE, MITOCHONDRIAL-RELATED"/>
    <property type="match status" value="1"/>
</dbReference>
<dbReference type="Pfam" id="PF00441">
    <property type="entry name" value="Acyl-CoA_dh_1"/>
    <property type="match status" value="1"/>
</dbReference>
<evidence type="ECO:0000256" key="6">
    <source>
        <dbReference type="ARBA" id="ARBA00023002"/>
    </source>
</evidence>
<evidence type="ECO:0000259" key="9">
    <source>
        <dbReference type="Pfam" id="PF02770"/>
    </source>
</evidence>
<dbReference type="GO" id="GO:0005737">
    <property type="term" value="C:cytoplasm"/>
    <property type="evidence" value="ECO:0007669"/>
    <property type="project" value="TreeGrafter"/>
</dbReference>
<dbReference type="FunFam" id="2.40.110.10:FF:000002">
    <property type="entry name" value="Acyl-CoA dehydrogenase fadE12"/>
    <property type="match status" value="1"/>
</dbReference>
<dbReference type="InterPro" id="IPR046373">
    <property type="entry name" value="Acyl-CoA_Oxase/DH_mid-dom_sf"/>
</dbReference>
<keyword evidence="5 7" id="KW-0274">FAD</keyword>
<dbReference type="InterPro" id="IPR013786">
    <property type="entry name" value="AcylCoA_DH/ox_N"/>
</dbReference>
<dbReference type="Proteomes" id="UP000198372">
    <property type="component" value="Unassembled WGS sequence"/>
</dbReference>
<keyword evidence="4 7" id="KW-0285">Flavoprotein</keyword>
<dbReference type="InterPro" id="IPR036250">
    <property type="entry name" value="AcylCo_DH-like_C"/>
</dbReference>
<evidence type="ECO:0000256" key="5">
    <source>
        <dbReference type="ARBA" id="ARBA00022827"/>
    </source>
</evidence>
<dbReference type="InterPro" id="IPR050741">
    <property type="entry name" value="Acyl-CoA_dehydrogenase"/>
</dbReference>
<dbReference type="InterPro" id="IPR009100">
    <property type="entry name" value="AcylCoA_DH/oxidase_NM_dom_sf"/>
</dbReference>
<keyword evidence="6 7" id="KW-0560">Oxidoreductase</keyword>
<dbReference type="SUPFAM" id="SSF56645">
    <property type="entry name" value="Acyl-CoA dehydrogenase NM domain-like"/>
    <property type="match status" value="1"/>
</dbReference>
<evidence type="ECO:0000256" key="3">
    <source>
        <dbReference type="ARBA" id="ARBA00011738"/>
    </source>
</evidence>
<dbReference type="GO" id="GO:0050660">
    <property type="term" value="F:flavin adenine dinucleotide binding"/>
    <property type="evidence" value="ECO:0007669"/>
    <property type="project" value="InterPro"/>
</dbReference>
<feature type="domain" description="Acyl-CoA dehydrogenase/oxidase N-terminal" evidence="10">
    <location>
        <begin position="57"/>
        <end position="152"/>
    </location>
</feature>
<name>A0A238FDP9_9BASI</name>
<evidence type="ECO:0000256" key="1">
    <source>
        <dbReference type="ARBA" id="ARBA00001974"/>
    </source>
</evidence>
<accession>A0A238FDP9</accession>
<dbReference type="SUPFAM" id="SSF47203">
    <property type="entry name" value="Acyl-CoA dehydrogenase C-terminal domain-like"/>
    <property type="match status" value="1"/>
</dbReference>
<dbReference type="InterPro" id="IPR037069">
    <property type="entry name" value="AcylCoA_DH/ox_N_sf"/>
</dbReference>
<dbReference type="AlphaFoldDB" id="A0A238FDP9"/>
<feature type="domain" description="Acyl-CoA oxidase/dehydrogenase middle" evidence="9">
    <location>
        <begin position="156"/>
        <end position="257"/>
    </location>
</feature>
<dbReference type="Gene3D" id="1.20.140.10">
    <property type="entry name" value="Butyryl-CoA Dehydrogenase, subunit A, domain 3"/>
    <property type="match status" value="1"/>
</dbReference>
<dbReference type="InterPro" id="IPR009075">
    <property type="entry name" value="AcylCo_DH/oxidase_C"/>
</dbReference>
<protein>
    <submittedName>
        <fullName evidence="11">BQ2448_4654 protein</fullName>
    </submittedName>
</protein>
<evidence type="ECO:0000256" key="4">
    <source>
        <dbReference type="ARBA" id="ARBA00022630"/>
    </source>
</evidence>
<dbReference type="InterPro" id="IPR006091">
    <property type="entry name" value="Acyl-CoA_Oxase/DH_mid-dom"/>
</dbReference>
<dbReference type="OrthoDB" id="434771at2759"/>
<dbReference type="Gene3D" id="1.10.540.10">
    <property type="entry name" value="Acyl-CoA dehydrogenase/oxidase, N-terminal domain"/>
    <property type="match status" value="1"/>
</dbReference>
<comment type="subunit">
    <text evidence="3">Homodimer.</text>
</comment>
<evidence type="ECO:0000259" key="10">
    <source>
        <dbReference type="Pfam" id="PF02771"/>
    </source>
</evidence>
<proteinExistence type="inferred from homology"/>
<dbReference type="EMBL" id="FMSP01000008">
    <property type="protein sequence ID" value="SCV71960.1"/>
    <property type="molecule type" value="Genomic_DNA"/>
</dbReference>
<evidence type="ECO:0000256" key="2">
    <source>
        <dbReference type="ARBA" id="ARBA00009347"/>
    </source>
</evidence>
<feature type="domain" description="Acyl-CoA dehydrogenase/oxidase C-terminal" evidence="8">
    <location>
        <begin position="269"/>
        <end position="418"/>
    </location>
</feature>
<comment type="cofactor">
    <cofactor evidence="1 7">
        <name>FAD</name>
        <dbReference type="ChEBI" id="CHEBI:57692"/>
    </cofactor>
</comment>
<dbReference type="GO" id="GO:0003995">
    <property type="term" value="F:acyl-CoA dehydrogenase activity"/>
    <property type="evidence" value="ECO:0007669"/>
    <property type="project" value="TreeGrafter"/>
</dbReference>
<evidence type="ECO:0000259" key="8">
    <source>
        <dbReference type="Pfam" id="PF00441"/>
    </source>
</evidence>
<evidence type="ECO:0000313" key="11">
    <source>
        <dbReference type="EMBL" id="SCV71960.1"/>
    </source>
</evidence>
<reference evidence="12" key="1">
    <citation type="submission" date="2016-09" db="EMBL/GenBank/DDBJ databases">
        <authorList>
            <person name="Jeantristanb JTB J.-T."/>
            <person name="Ricardo R."/>
        </authorList>
    </citation>
    <scope>NUCLEOTIDE SEQUENCE [LARGE SCALE GENOMIC DNA]</scope>
</reference>
<dbReference type="Pfam" id="PF02771">
    <property type="entry name" value="Acyl-CoA_dh_N"/>
    <property type="match status" value="1"/>
</dbReference>
<evidence type="ECO:0000313" key="12">
    <source>
        <dbReference type="Proteomes" id="UP000198372"/>
    </source>
</evidence>
<dbReference type="GO" id="GO:0033539">
    <property type="term" value="P:fatty acid beta-oxidation using acyl-CoA dehydrogenase"/>
    <property type="evidence" value="ECO:0007669"/>
    <property type="project" value="TreeGrafter"/>
</dbReference>
<dbReference type="Pfam" id="PF02770">
    <property type="entry name" value="Acyl-CoA_dh_M"/>
    <property type="match status" value="1"/>
</dbReference>
<comment type="similarity">
    <text evidence="2 7">Belongs to the acyl-CoA dehydrogenase family.</text>
</comment>
<gene>
    <name evidence="11" type="ORF">BQ2448_4654</name>
</gene>
<dbReference type="PANTHER" id="PTHR48083:SF13">
    <property type="entry name" value="ACYL-COA DEHYDROGENASE FAMILY MEMBER 11"/>
    <property type="match status" value="1"/>
</dbReference>
<keyword evidence="12" id="KW-1185">Reference proteome</keyword>
<dbReference type="STRING" id="269621.A0A238FDP9"/>